<gene>
    <name evidence="1" type="ORF">H9L17_02350</name>
</gene>
<protein>
    <submittedName>
        <fullName evidence="1">Phytoene/squalene synthase family protein</fullName>
    </submittedName>
</protein>
<dbReference type="KEGG" id="tbv:H9L17_02350"/>
<dbReference type="InterPro" id="IPR008949">
    <property type="entry name" value="Isoprenoid_synthase_dom_sf"/>
</dbReference>
<keyword evidence="2" id="KW-1185">Reference proteome</keyword>
<dbReference type="EMBL" id="CP060711">
    <property type="protein sequence ID" value="QNN47029.1"/>
    <property type="molecule type" value="Genomic_DNA"/>
</dbReference>
<dbReference type="RefSeq" id="WP_187570777.1">
    <property type="nucleotide sequence ID" value="NZ_CP060711.1"/>
</dbReference>
<organism evidence="1 2">
    <name type="scientific">Thermomonas brevis</name>
    <dbReference type="NCBI Taxonomy" id="215691"/>
    <lineage>
        <taxon>Bacteria</taxon>
        <taxon>Pseudomonadati</taxon>
        <taxon>Pseudomonadota</taxon>
        <taxon>Gammaproteobacteria</taxon>
        <taxon>Lysobacterales</taxon>
        <taxon>Lysobacteraceae</taxon>
        <taxon>Thermomonas</taxon>
    </lineage>
</organism>
<dbReference type="SUPFAM" id="SSF48576">
    <property type="entry name" value="Terpenoid synthases"/>
    <property type="match status" value="1"/>
</dbReference>
<dbReference type="AlphaFoldDB" id="A0A7G9QUK4"/>
<evidence type="ECO:0000313" key="1">
    <source>
        <dbReference type="EMBL" id="QNN47029.1"/>
    </source>
</evidence>
<dbReference type="Proteomes" id="UP000515977">
    <property type="component" value="Chromosome"/>
</dbReference>
<proteinExistence type="predicted"/>
<reference evidence="1 2" key="1">
    <citation type="submission" date="2020-08" db="EMBL/GenBank/DDBJ databases">
        <title>Genome sequence of Thermomonas brevis KACC 16975T.</title>
        <authorList>
            <person name="Hyun D.-W."/>
            <person name="Bae J.-W."/>
        </authorList>
    </citation>
    <scope>NUCLEOTIDE SEQUENCE [LARGE SCALE GENOMIC DNA]</scope>
    <source>
        <strain evidence="1 2">KACC 16975</strain>
    </source>
</reference>
<evidence type="ECO:0000313" key="2">
    <source>
        <dbReference type="Proteomes" id="UP000515977"/>
    </source>
</evidence>
<sequence>MTDSASLDSFLAKWQAQWPEWAVAEVFLPAAQRQRARAWLALRGELAEAAWGGEDPTPGAAKLGWWEEELAGWSRGARRHPLGLALQKQPADWRMLADAIPALRASRHPEGDRAAALRGLEPFAAAVSAVSAELFDAAPASALAMADALLAEWVLRLPERGIPAAGTDVSSLLALPPLRDGARPERLHAALVHGRLRRLSRGRSGPMPPPAVLFAAWRAARG</sequence>
<name>A0A7G9QUK4_9GAMM</name>
<accession>A0A7G9QUK4</accession>